<evidence type="ECO:0000313" key="3">
    <source>
        <dbReference type="EMBL" id="MDP2538788.1"/>
    </source>
</evidence>
<reference evidence="2" key="2">
    <citation type="submission" date="2023-07" db="EMBL/GenBank/DDBJ databases">
        <authorList>
            <person name="Aydin F."/>
            <person name="Tarhane S."/>
            <person name="Saticioglu I.B."/>
            <person name="Karakaya E."/>
            <person name="Abay S."/>
            <person name="Guran O."/>
            <person name="Bozkurt E."/>
            <person name="Uzum N."/>
            <person name="Olgun K."/>
            <person name="Jablonski D."/>
        </authorList>
    </citation>
    <scope>NUCLEOTIDE SEQUENCE</scope>
    <source>
        <strain evidence="2">Faydin-H75</strain>
    </source>
</reference>
<feature type="transmembrane region" description="Helical" evidence="1">
    <location>
        <begin position="7"/>
        <end position="23"/>
    </location>
</feature>
<dbReference type="Proteomes" id="UP001240777">
    <property type="component" value="Unassembled WGS sequence"/>
</dbReference>
<gene>
    <name evidence="2" type="ORF">Q5I04_04080</name>
    <name evidence="3" type="ORF">Q5I06_03185</name>
</gene>
<protein>
    <submittedName>
        <fullName evidence="3">VirB2 type IV secretion protein</fullName>
    </submittedName>
</protein>
<feature type="transmembrane region" description="Helical" evidence="1">
    <location>
        <begin position="69"/>
        <end position="90"/>
    </location>
</feature>
<dbReference type="Proteomes" id="UP001177258">
    <property type="component" value="Unassembled WGS sequence"/>
</dbReference>
<name>A0AA90PYA0_9HELI</name>
<feature type="transmembrane region" description="Helical" evidence="1">
    <location>
        <begin position="43"/>
        <end position="60"/>
    </location>
</feature>
<dbReference type="EMBL" id="JAUYZK010000003">
    <property type="protein sequence ID" value="MDP2538788.1"/>
    <property type="molecule type" value="Genomic_DNA"/>
</dbReference>
<dbReference type="EMBL" id="JAUPEV010000005">
    <property type="protein sequence ID" value="MDO7253086.1"/>
    <property type="molecule type" value="Genomic_DNA"/>
</dbReference>
<evidence type="ECO:0000313" key="5">
    <source>
        <dbReference type="Proteomes" id="UP001240777"/>
    </source>
</evidence>
<reference evidence="3 5" key="1">
    <citation type="submission" date="2023-07" db="EMBL/GenBank/DDBJ databases">
        <title>Unpublished Manusciprt.</title>
        <authorList>
            <person name="Aydin F."/>
            <person name="Tarhane S."/>
            <person name="Saticioglu I.B."/>
            <person name="Karakaya E."/>
            <person name="Abay S."/>
            <person name="Guran O."/>
            <person name="Bozkurt E."/>
            <person name="Uzum N."/>
            <person name="Olgun K."/>
            <person name="Jablonski D."/>
        </authorList>
    </citation>
    <scope>NUCLEOTIDE SEQUENCE</scope>
    <source>
        <strain evidence="5">faydin-H75</strain>
        <strain evidence="3">Faydin-H76</strain>
    </source>
</reference>
<sequence>MKKINELQIRYSLMIFIFLMNFAEAKNFVDQVNNILDLISNTYMKALGGLIILAVGIYMIKEKERLKEIATSCIVIIVAVATITNARQIADWLI</sequence>
<accession>A0AA90PYA0</accession>
<reference evidence="2 4" key="3">
    <citation type="journal article" date="2024" name="Syst. Appl. Microbiol.">
        <title>Helicobacter cappadocius sp. nov., from lizards: The first psychrotrophic Helicobacter species.</title>
        <authorList>
            <person name="Aydin F."/>
            <person name="Tarhane S."/>
            <person name="Karakaya E."/>
            <person name="Abay S."/>
            <person name="Kayman T."/>
            <person name="Guran O."/>
            <person name="Bozkurt E."/>
            <person name="Uzum N."/>
            <person name="Avci A."/>
            <person name="Olgun K."/>
            <person name="Jablonski D."/>
            <person name="Guran C."/>
            <person name="Burcin Saticioglu I."/>
        </authorList>
    </citation>
    <scope>NUCLEOTIDE SEQUENCE [LARGE SCALE GENOMIC DNA]</scope>
    <source>
        <strain evidence="2">Faydin-H75</strain>
        <strain evidence="4">faydin-H76</strain>
    </source>
</reference>
<evidence type="ECO:0000313" key="2">
    <source>
        <dbReference type="EMBL" id="MDO7253086.1"/>
    </source>
</evidence>
<proteinExistence type="predicted"/>
<keyword evidence="1" id="KW-1133">Transmembrane helix</keyword>
<dbReference type="RefSeq" id="WP_305516931.1">
    <property type="nucleotide sequence ID" value="NZ_JAUPEV010000005.1"/>
</dbReference>
<comment type="caution">
    <text evidence="3">The sequence shown here is derived from an EMBL/GenBank/DDBJ whole genome shotgun (WGS) entry which is preliminary data.</text>
</comment>
<keyword evidence="5" id="KW-1185">Reference proteome</keyword>
<evidence type="ECO:0000313" key="4">
    <source>
        <dbReference type="Proteomes" id="UP001177258"/>
    </source>
</evidence>
<keyword evidence="1" id="KW-0812">Transmembrane</keyword>
<dbReference type="AlphaFoldDB" id="A0AA90PYA0"/>
<evidence type="ECO:0000256" key="1">
    <source>
        <dbReference type="SAM" id="Phobius"/>
    </source>
</evidence>
<organism evidence="3 4">
    <name type="scientific">Helicobacter cappadocius</name>
    <dbReference type="NCBI Taxonomy" id="3063998"/>
    <lineage>
        <taxon>Bacteria</taxon>
        <taxon>Pseudomonadati</taxon>
        <taxon>Campylobacterota</taxon>
        <taxon>Epsilonproteobacteria</taxon>
        <taxon>Campylobacterales</taxon>
        <taxon>Helicobacteraceae</taxon>
        <taxon>Helicobacter</taxon>
    </lineage>
</organism>
<keyword evidence="1" id="KW-0472">Membrane</keyword>